<evidence type="ECO:0000256" key="1">
    <source>
        <dbReference type="ARBA" id="ARBA00022679"/>
    </source>
</evidence>
<dbReference type="PANTHER" id="PTHR30621:SF0">
    <property type="entry name" value="BIFUNCTIONAL GLUTAMINE SYNTHETASE ADENYLYLTRANSFERASE_ADENYLYL-REMOVING ENZYME"/>
    <property type="match status" value="1"/>
</dbReference>
<dbReference type="Pfam" id="PF03710">
    <property type="entry name" value="GlnE"/>
    <property type="match status" value="2"/>
</dbReference>
<evidence type="ECO:0000256" key="3">
    <source>
        <dbReference type="ARBA" id="ARBA00022741"/>
    </source>
</evidence>
<feature type="domain" description="Glutamate-ammonia ligase adenylyltransferase repeated" evidence="8">
    <location>
        <begin position="539"/>
        <end position="785"/>
    </location>
</feature>
<feature type="domain" description="Glutamate-ammonia ligase adenylyltransferase repeated" evidence="8">
    <location>
        <begin position="81"/>
        <end position="267"/>
    </location>
</feature>
<reference evidence="10 11" key="1">
    <citation type="submission" date="2013-09" db="EMBL/GenBank/DDBJ databases">
        <title>Genome sequencing of Arenimonas oryziterrae.</title>
        <authorList>
            <person name="Chen F."/>
            <person name="Wang G."/>
        </authorList>
    </citation>
    <scope>NUCLEOTIDE SEQUENCE [LARGE SCALE GENOMIC DNA]</scope>
    <source>
        <strain evidence="10 11">YC6267</strain>
    </source>
</reference>
<dbReference type="NCBIfam" id="NF008292">
    <property type="entry name" value="PRK11072.1"/>
    <property type="match status" value="1"/>
</dbReference>
<dbReference type="PANTHER" id="PTHR30621">
    <property type="entry name" value="GLUTAMINE SYNTHETASE ADENYLYLTRANSFERASE"/>
    <property type="match status" value="1"/>
</dbReference>
<keyword evidence="3 7" id="KW-0547">Nucleotide-binding</keyword>
<dbReference type="GO" id="GO:0005829">
    <property type="term" value="C:cytosol"/>
    <property type="evidence" value="ECO:0007669"/>
    <property type="project" value="TreeGrafter"/>
</dbReference>
<comment type="catalytic activity">
    <reaction evidence="7">
        <text>[glutamine synthetase]-L-tyrosine + ATP = [glutamine synthetase]-O(4)-(5'-adenylyl)-L-tyrosine + diphosphate</text>
        <dbReference type="Rhea" id="RHEA:18589"/>
        <dbReference type="Rhea" id="RHEA-COMP:10660"/>
        <dbReference type="Rhea" id="RHEA-COMP:10661"/>
        <dbReference type="ChEBI" id="CHEBI:30616"/>
        <dbReference type="ChEBI" id="CHEBI:33019"/>
        <dbReference type="ChEBI" id="CHEBI:46858"/>
        <dbReference type="ChEBI" id="CHEBI:83624"/>
        <dbReference type="EC" id="2.7.7.42"/>
    </reaction>
</comment>
<dbReference type="InterPro" id="IPR043519">
    <property type="entry name" value="NT_sf"/>
</dbReference>
<keyword evidence="11" id="KW-1185">Reference proteome</keyword>
<dbReference type="GO" id="GO:0000820">
    <property type="term" value="P:regulation of glutamine family amino acid metabolic process"/>
    <property type="evidence" value="ECO:0007669"/>
    <property type="project" value="UniProtKB-UniRule"/>
</dbReference>
<keyword evidence="4 7" id="KW-0067">ATP-binding</keyword>
<dbReference type="GO" id="GO:0000287">
    <property type="term" value="F:magnesium ion binding"/>
    <property type="evidence" value="ECO:0007669"/>
    <property type="project" value="UniProtKB-UniRule"/>
</dbReference>
<comment type="function">
    <text evidence="7">Involved in the regulation of glutamine synthetase GlnA, a key enzyme in the process to assimilate ammonia. When cellular nitrogen levels are high, the C-terminal adenylyl transferase (AT) inactivates GlnA by covalent transfer of an adenylyl group from ATP to specific tyrosine residue of GlnA, thus reducing its activity. Conversely, when nitrogen levels are low, the N-terminal adenylyl removase (AR) activates GlnA by removing the adenylyl group by phosphorolysis, increasing its activity. The regulatory region of GlnE binds the signal transduction protein PII (GlnB) which indicates the nitrogen status of the cell.</text>
</comment>
<dbReference type="EC" id="2.7.7.89" evidence="7"/>
<feature type="domain" description="PII-uridylyltransferase/Glutamine-synthetase adenylyltransferase" evidence="9">
    <location>
        <begin position="288"/>
        <end position="426"/>
    </location>
</feature>
<proteinExistence type="inferred from homology"/>
<dbReference type="Gene3D" id="1.20.120.330">
    <property type="entry name" value="Nucleotidyltransferases domain 2"/>
    <property type="match status" value="2"/>
</dbReference>
<dbReference type="SUPFAM" id="SSF81301">
    <property type="entry name" value="Nucleotidyltransferase"/>
    <property type="match status" value="2"/>
</dbReference>
<keyword evidence="1 7" id="KW-0808">Transferase</keyword>
<feature type="region of interest" description="Adenylyl transferase" evidence="7">
    <location>
        <begin position="440"/>
        <end position="930"/>
    </location>
</feature>
<dbReference type="SUPFAM" id="SSF81593">
    <property type="entry name" value="Nucleotidyltransferase substrate binding subunit/domain"/>
    <property type="match status" value="2"/>
</dbReference>
<name>A0A091AUY1_9GAMM</name>
<comment type="caution">
    <text evidence="10">The sequence shown here is derived from an EMBL/GenBank/DDBJ whole genome shotgun (WGS) entry which is preliminary data.</text>
</comment>
<evidence type="ECO:0000259" key="9">
    <source>
        <dbReference type="Pfam" id="PF08335"/>
    </source>
</evidence>
<dbReference type="AlphaFoldDB" id="A0A091AUY1"/>
<dbReference type="Proteomes" id="UP000029385">
    <property type="component" value="Unassembled WGS sequence"/>
</dbReference>
<evidence type="ECO:0000259" key="8">
    <source>
        <dbReference type="Pfam" id="PF03710"/>
    </source>
</evidence>
<comment type="catalytic activity">
    <reaction evidence="7">
        <text>[glutamine synthetase]-O(4)-(5'-adenylyl)-L-tyrosine + phosphate = [glutamine synthetase]-L-tyrosine + ADP</text>
        <dbReference type="Rhea" id="RHEA:43716"/>
        <dbReference type="Rhea" id="RHEA-COMP:10660"/>
        <dbReference type="Rhea" id="RHEA-COMP:10661"/>
        <dbReference type="ChEBI" id="CHEBI:43474"/>
        <dbReference type="ChEBI" id="CHEBI:46858"/>
        <dbReference type="ChEBI" id="CHEBI:83624"/>
        <dbReference type="ChEBI" id="CHEBI:456216"/>
        <dbReference type="EC" id="2.7.7.89"/>
    </reaction>
</comment>
<dbReference type="GO" id="GO:0005524">
    <property type="term" value="F:ATP binding"/>
    <property type="evidence" value="ECO:0007669"/>
    <property type="project" value="UniProtKB-UniRule"/>
</dbReference>
<evidence type="ECO:0000256" key="7">
    <source>
        <dbReference type="HAMAP-Rule" id="MF_00802"/>
    </source>
</evidence>
<comment type="cofactor">
    <cofactor evidence="7">
        <name>Mg(2+)</name>
        <dbReference type="ChEBI" id="CHEBI:18420"/>
    </cofactor>
</comment>
<gene>
    <name evidence="7" type="primary">glnE</name>
    <name evidence="10" type="ORF">N789_13870</name>
</gene>
<feature type="region of interest" description="Adenylyl removase" evidence="7">
    <location>
        <begin position="1"/>
        <end position="431"/>
    </location>
</feature>
<evidence type="ECO:0000256" key="4">
    <source>
        <dbReference type="ARBA" id="ARBA00022840"/>
    </source>
</evidence>
<dbReference type="GO" id="GO:0047388">
    <property type="term" value="F:[glutamine synthetase]-adenylyl-L-tyrosine phosphorylase activity"/>
    <property type="evidence" value="ECO:0007669"/>
    <property type="project" value="UniProtKB-EC"/>
</dbReference>
<dbReference type="RefSeq" id="WP_022970412.1">
    <property type="nucleotide sequence ID" value="NZ_ATVD01000007.1"/>
</dbReference>
<evidence type="ECO:0000256" key="2">
    <source>
        <dbReference type="ARBA" id="ARBA00022695"/>
    </source>
</evidence>
<keyword evidence="6 7" id="KW-0511">Multifunctional enzyme</keyword>
<dbReference type="Gene3D" id="3.30.460.10">
    <property type="entry name" value="Beta Polymerase, domain 2"/>
    <property type="match status" value="2"/>
</dbReference>
<dbReference type="OrthoDB" id="9759366at2"/>
<dbReference type="FunFam" id="1.20.120.330:FF:000005">
    <property type="entry name" value="Bifunctional glutamine synthetase adenylyltransferase/adenylyl-removing enzyme"/>
    <property type="match status" value="1"/>
</dbReference>
<dbReference type="EMBL" id="AVCI01000010">
    <property type="protein sequence ID" value="KFN42439.1"/>
    <property type="molecule type" value="Genomic_DNA"/>
</dbReference>
<dbReference type="EC" id="2.7.7.42" evidence="7"/>
<sequence>MTSALDPALALLRDRALARLRQACPEALAEPGPAEKFARLALASDFAVDTLCRQPALCLSLDAPMTAPPALLPEHEADWPGLLRRWRARESTRLIWRDVTGLDSVDDTLAGSSRIAEQALDAALTALSAQFAARHGRVRNADGEVQDLVVFGLGKLGGGELNFSSDIDLVYAFGEHGQSDGARALDSETYFTRLGQRLAQLLGEVTAEGFSHRVDLRLRPFGASGRIALSFAAMEQYYQREGRDWERYAWIKARPVAGDIAAGERLLETLRPFVYRRYLDYSALDGLREMKALIDAEVQKRELADHLKLGPGGIREVEFLAQALQLIRGGREPSLRQRSLLATLQCLADAGYLDPATTQSLTDAYRHLRRLENRVQMLADQQVHALPEEGLVRERIARALDYPDTAAMMTALDAQRAVVSAAFDGLLQSRRRKATPNALAQYWRGLPAGGEAQVLADAGFADADAHHARLRDFAQSPAVRSLSERGRQRLDHVLPALIEASAASSAPDAALPRGLTLLQAITRRTSYLALLDEQPIALARLVDVTARSALMAERLAEHPLLLDELLDARLVTGEITDADIQARIAHDSQAIAVDDTESALSVLNEIRQSLSFRIALAALAQRQPAPTSAAQLAVLAQALLQAAWALAERDMRRTHGDIAGAGFAVIAYGSVGGRELGFGSDLDLVFLHDARGDEVSDGARPLEASRYFARLAQKLVSLLGTVTAAGRLYEADVRLRPDGAKGLLVSTLESFSDYQTHRAWTWEQQALVRARAVAGAPSVQQGFERIRREVLTRVRDPQVLRGEVIAMRARMRGELDRSDARRFDLKQGPGGLVDLEFLLQARVLELAATHPALADATDSPGLLAALAAVGGIDDAEKSALLAAHEVLVSRSLDCTLDLRPRLCVEDDALTLARAAISAACYAHGLSFSPG</sequence>
<comment type="similarity">
    <text evidence="7">Belongs to the GlnE family.</text>
</comment>
<dbReference type="InterPro" id="IPR005190">
    <property type="entry name" value="GlnE_rpt_dom"/>
</dbReference>
<dbReference type="HAMAP" id="MF_00802">
    <property type="entry name" value="GlnE"/>
    <property type="match status" value="1"/>
</dbReference>
<evidence type="ECO:0000313" key="11">
    <source>
        <dbReference type="Proteomes" id="UP000029385"/>
    </source>
</evidence>
<keyword evidence="2 7" id="KW-0548">Nucleotidyltransferase</keyword>
<evidence type="ECO:0000313" key="10">
    <source>
        <dbReference type="EMBL" id="KFN42439.1"/>
    </source>
</evidence>
<keyword evidence="5 7" id="KW-0460">Magnesium</keyword>
<dbReference type="FunFam" id="3.30.460.10:FF:000009">
    <property type="entry name" value="Bifunctional glutamine synthetase adenylyltransferase/adenylyl-removing enzyme"/>
    <property type="match status" value="1"/>
</dbReference>
<dbReference type="eggNOG" id="COG1391">
    <property type="taxonomic scope" value="Bacteria"/>
</dbReference>
<dbReference type="Gene3D" id="1.20.120.1510">
    <property type="match status" value="1"/>
</dbReference>
<protein>
    <recommendedName>
        <fullName evidence="7">Bifunctional glutamine synthetase adenylyltransferase/adenylyl-removing enzyme</fullName>
    </recommendedName>
    <alternativeName>
        <fullName evidence="7">ATP:glutamine synthetase adenylyltransferase</fullName>
    </alternativeName>
    <alternativeName>
        <fullName evidence="7">ATase</fullName>
    </alternativeName>
    <domain>
        <recommendedName>
            <fullName evidence="7">Glutamine synthetase adenylyl-L-tyrosine phosphorylase</fullName>
            <ecNumber evidence="7">2.7.7.89</ecNumber>
        </recommendedName>
        <alternativeName>
            <fullName evidence="7">Adenylyl removase</fullName>
            <shortName evidence="7">AR</shortName>
            <shortName evidence="7">AT-N</shortName>
        </alternativeName>
    </domain>
    <domain>
        <recommendedName>
            <fullName evidence="7">Glutamine synthetase adenylyl transferase</fullName>
            <ecNumber evidence="7">2.7.7.42</ecNumber>
        </recommendedName>
        <alternativeName>
            <fullName evidence="7">Adenylyl transferase</fullName>
            <shortName evidence="7">AT</shortName>
            <shortName evidence="7">AT-C</shortName>
        </alternativeName>
    </domain>
</protein>
<dbReference type="GO" id="GO:0008882">
    <property type="term" value="F:[glutamate-ammonia-ligase] adenylyltransferase activity"/>
    <property type="evidence" value="ECO:0007669"/>
    <property type="project" value="UniProtKB-UniRule"/>
</dbReference>
<dbReference type="InterPro" id="IPR013546">
    <property type="entry name" value="PII_UdlTrfase/GS_AdlTrfase"/>
</dbReference>
<dbReference type="STRING" id="1121015.GCA_000420545_02824"/>
<accession>A0A091AUY1</accession>
<evidence type="ECO:0000256" key="6">
    <source>
        <dbReference type="ARBA" id="ARBA00023268"/>
    </source>
</evidence>
<dbReference type="PATRIC" id="fig|1121015.4.peg.2244"/>
<evidence type="ECO:0000256" key="5">
    <source>
        <dbReference type="ARBA" id="ARBA00022842"/>
    </source>
</evidence>
<dbReference type="Pfam" id="PF08335">
    <property type="entry name" value="GlnD_UR_UTase"/>
    <property type="match status" value="1"/>
</dbReference>
<organism evidence="10 11">
    <name type="scientific">Arenimonas oryziterrae DSM 21050 = YC6267</name>
    <dbReference type="NCBI Taxonomy" id="1121015"/>
    <lineage>
        <taxon>Bacteria</taxon>
        <taxon>Pseudomonadati</taxon>
        <taxon>Pseudomonadota</taxon>
        <taxon>Gammaproteobacteria</taxon>
        <taxon>Lysobacterales</taxon>
        <taxon>Lysobacteraceae</taxon>
        <taxon>Arenimonas</taxon>
    </lineage>
</organism>
<dbReference type="InterPro" id="IPR023057">
    <property type="entry name" value="GlnE"/>
</dbReference>
<dbReference type="CDD" id="cd05401">
    <property type="entry name" value="NT_GlnE_GlnD_like"/>
    <property type="match status" value="2"/>
</dbReference>